<dbReference type="InterPro" id="IPR001810">
    <property type="entry name" value="F-box_dom"/>
</dbReference>
<name>A0AAF0Y7X2_9TREE</name>
<reference evidence="2" key="1">
    <citation type="submission" date="2023-10" db="EMBL/GenBank/DDBJ databases">
        <authorList>
            <person name="Noh H."/>
        </authorList>
    </citation>
    <scope>NUCLEOTIDE SEQUENCE</scope>
    <source>
        <strain evidence="2">DUCC4014</strain>
    </source>
</reference>
<dbReference type="AlphaFoldDB" id="A0AAF0Y7X2"/>
<dbReference type="Pfam" id="PF00646">
    <property type="entry name" value="F-box"/>
    <property type="match status" value="1"/>
</dbReference>
<sequence length="372" mass="41050">MTNQTTAMLNAGAFPHILDNILSSVPLADLVRLRGVSRYVRDHIDAKLLKCYHVKLVDHSTECQNNCAPPCGVVRFMRDERTDPDDVCVQDLPVPGTLVKVVDYTGEGTNHLEAVLEHIGTAQTLQRTTTSALLGPFPAQLHRGITTLVDYLRLASLPMATIPVAHPETGEDEYYHQVTVPPSIRRYILHFIFNQVHCEFDSFGLGDDLRFTVPAGTLEEFVLVLWPLFFTPPTGGRLWFQAFQSVPPALARSLTAAAVAAAGGAMTTIVGADRVSPLIFGRTRGCNSPRYVIEQIRKHIRLVLAARFPGDEQKVQEALARVRFVTLQEWWHELGPIHRGYAGGAGVPSTTKGRKRQVALACKDVRVQSVSC</sequence>
<dbReference type="EMBL" id="CP086717">
    <property type="protein sequence ID" value="WOO81725.1"/>
    <property type="molecule type" value="Genomic_DNA"/>
</dbReference>
<evidence type="ECO:0000259" key="1">
    <source>
        <dbReference type="Pfam" id="PF00646"/>
    </source>
</evidence>
<dbReference type="GeneID" id="87808475"/>
<proteinExistence type="predicted"/>
<evidence type="ECO:0000313" key="3">
    <source>
        <dbReference type="Proteomes" id="UP000827549"/>
    </source>
</evidence>
<dbReference type="RefSeq" id="XP_062627757.1">
    <property type="nucleotide sequence ID" value="XM_062771773.1"/>
</dbReference>
<keyword evidence="3" id="KW-1185">Reference proteome</keyword>
<accession>A0AAF0Y7X2</accession>
<dbReference type="Proteomes" id="UP000827549">
    <property type="component" value="Chromosome 4"/>
</dbReference>
<gene>
    <name evidence="2" type="ORF">LOC62_04G005246</name>
</gene>
<evidence type="ECO:0000313" key="2">
    <source>
        <dbReference type="EMBL" id="WOO81725.1"/>
    </source>
</evidence>
<feature type="domain" description="F-box" evidence="1">
    <location>
        <begin position="16"/>
        <end position="50"/>
    </location>
</feature>
<protein>
    <recommendedName>
        <fullName evidence="1">F-box domain-containing protein</fullName>
    </recommendedName>
</protein>
<organism evidence="2 3">
    <name type="scientific">Vanrija pseudolonga</name>
    <dbReference type="NCBI Taxonomy" id="143232"/>
    <lineage>
        <taxon>Eukaryota</taxon>
        <taxon>Fungi</taxon>
        <taxon>Dikarya</taxon>
        <taxon>Basidiomycota</taxon>
        <taxon>Agaricomycotina</taxon>
        <taxon>Tremellomycetes</taxon>
        <taxon>Trichosporonales</taxon>
        <taxon>Trichosporonaceae</taxon>
        <taxon>Vanrija</taxon>
    </lineage>
</organism>